<evidence type="ECO:0000256" key="1">
    <source>
        <dbReference type="SAM" id="Phobius"/>
    </source>
</evidence>
<keyword evidence="1" id="KW-0472">Membrane</keyword>
<proteinExistence type="predicted"/>
<dbReference type="Proteomes" id="UP001595892">
    <property type="component" value="Unassembled WGS sequence"/>
</dbReference>
<feature type="transmembrane region" description="Helical" evidence="1">
    <location>
        <begin position="7"/>
        <end position="25"/>
    </location>
</feature>
<organism evidence="2 3">
    <name type="scientific">Coralloluteibacterium thermophilum</name>
    <dbReference type="NCBI Taxonomy" id="2707049"/>
    <lineage>
        <taxon>Bacteria</taxon>
        <taxon>Pseudomonadati</taxon>
        <taxon>Pseudomonadota</taxon>
        <taxon>Gammaproteobacteria</taxon>
        <taxon>Lysobacterales</taxon>
        <taxon>Lysobacteraceae</taxon>
        <taxon>Coralloluteibacterium</taxon>
    </lineage>
</organism>
<gene>
    <name evidence="2" type="ORF">ACFO3Q_15070</name>
</gene>
<protein>
    <submittedName>
        <fullName evidence="2">Uncharacterized protein</fullName>
    </submittedName>
</protein>
<sequence>MNFPHDLGPYASFLVVVSGVLFALLDRSRKQVAKLDRELRRTWQTIHMASEVIKSKDRTIDELVDVLRHYAPAAAADVERQFSACRRANEELDRIRREA</sequence>
<keyword evidence="3" id="KW-1185">Reference proteome</keyword>
<reference evidence="3" key="1">
    <citation type="journal article" date="2019" name="Int. J. Syst. Evol. Microbiol.">
        <title>The Global Catalogue of Microorganisms (GCM) 10K type strain sequencing project: providing services to taxonomists for standard genome sequencing and annotation.</title>
        <authorList>
            <consortium name="The Broad Institute Genomics Platform"/>
            <consortium name="The Broad Institute Genome Sequencing Center for Infectious Disease"/>
            <person name="Wu L."/>
            <person name="Ma J."/>
        </authorList>
    </citation>
    <scope>NUCLEOTIDE SEQUENCE [LARGE SCALE GENOMIC DNA]</scope>
    <source>
        <strain evidence="3">CGMCC 1.13574</strain>
    </source>
</reference>
<accession>A0ABV9NPV0</accession>
<evidence type="ECO:0000313" key="3">
    <source>
        <dbReference type="Proteomes" id="UP001595892"/>
    </source>
</evidence>
<keyword evidence="1" id="KW-0812">Transmembrane</keyword>
<dbReference type="RefSeq" id="WP_377005538.1">
    <property type="nucleotide sequence ID" value="NZ_JBHSGG010000044.1"/>
</dbReference>
<dbReference type="EMBL" id="JBHSGG010000044">
    <property type="protein sequence ID" value="MFC4729489.1"/>
    <property type="molecule type" value="Genomic_DNA"/>
</dbReference>
<evidence type="ECO:0000313" key="2">
    <source>
        <dbReference type="EMBL" id="MFC4729489.1"/>
    </source>
</evidence>
<comment type="caution">
    <text evidence="2">The sequence shown here is derived from an EMBL/GenBank/DDBJ whole genome shotgun (WGS) entry which is preliminary data.</text>
</comment>
<keyword evidence="1" id="KW-1133">Transmembrane helix</keyword>
<name>A0ABV9NPV0_9GAMM</name>